<evidence type="ECO:0000256" key="2">
    <source>
        <dbReference type="ARBA" id="ARBA00006897"/>
    </source>
</evidence>
<feature type="transmembrane region" description="Helical" evidence="11">
    <location>
        <begin position="236"/>
        <end position="255"/>
    </location>
</feature>
<gene>
    <name evidence="13" type="ORF">FCM35_KLT17932</name>
</gene>
<evidence type="ECO:0000313" key="13">
    <source>
        <dbReference type="EMBL" id="KAF3337345.1"/>
    </source>
</evidence>
<dbReference type="InterPro" id="IPR003675">
    <property type="entry name" value="Rce1/LyrA-like_dom"/>
</dbReference>
<feature type="transmembrane region" description="Helical" evidence="11">
    <location>
        <begin position="261"/>
        <end position="281"/>
    </location>
</feature>
<sequence>MSTIDTSVSKGVAVSACGAMAVFYVAVLYAPTGLLRMSAPVSREQFFLRRFVCAAVSTAVSVAATFYLLRLGELEGLSAMLRVFGLRSDNLWQAVVIPVSLTSLVYMGSFVCKLQAHSNNDRFEWISCLKELPEGIARCAGNVMSWRNYIVAPITEEVVFRACMIPLLLCAGFRTSTIIFLCPMFFSLAHLNHFIELYCQGGHSFSRALFVVGFQLGYTVVFGWYAAFLFIRTGTLVAPILAHIFCNYMGLPTFHAHHFRGLEIVAFFAGGVGFFMLLFPATRPNLYNHRITECNCWQAYCILDQ</sequence>
<comment type="similarity">
    <text evidence="2">Belongs to the peptidase U48 family.</text>
</comment>
<evidence type="ECO:0000256" key="9">
    <source>
        <dbReference type="ARBA" id="ARBA00047280"/>
    </source>
</evidence>
<dbReference type="AlphaFoldDB" id="A0A833R2K2"/>
<evidence type="ECO:0000256" key="3">
    <source>
        <dbReference type="ARBA" id="ARBA00022670"/>
    </source>
</evidence>
<evidence type="ECO:0000256" key="10">
    <source>
        <dbReference type="ARBA" id="ARBA00049729"/>
    </source>
</evidence>
<dbReference type="PANTHER" id="PTHR13046:SF0">
    <property type="entry name" value="CAAX PRENYL PROTEASE 2"/>
    <property type="match status" value="1"/>
</dbReference>
<evidence type="ECO:0000256" key="4">
    <source>
        <dbReference type="ARBA" id="ARBA00022692"/>
    </source>
</evidence>
<keyword evidence="14" id="KW-1185">Reference proteome</keyword>
<dbReference type="InterPro" id="IPR039731">
    <property type="entry name" value="Rce1"/>
</dbReference>
<keyword evidence="7 11" id="KW-1133">Transmembrane helix</keyword>
<feature type="transmembrane region" description="Helical" evidence="11">
    <location>
        <begin position="12"/>
        <end position="30"/>
    </location>
</feature>
<comment type="catalytic activity">
    <reaction evidence="9">
        <text>Hydrolyzes the peptide bond -P2-(S-farnesyl or geranylgeranyl)C-P1'-P2'-P3'-COOH where P1' and P2' are amino acids with aliphatic sidechains and P3' is any C-terminal residue.</text>
        <dbReference type="EC" id="3.4.26.1"/>
    </reaction>
</comment>
<dbReference type="EMBL" id="SWLB01000006">
    <property type="protein sequence ID" value="KAF3337345.1"/>
    <property type="molecule type" value="Genomic_DNA"/>
</dbReference>
<organism evidence="13 14">
    <name type="scientific">Carex littledalei</name>
    <dbReference type="NCBI Taxonomy" id="544730"/>
    <lineage>
        <taxon>Eukaryota</taxon>
        <taxon>Viridiplantae</taxon>
        <taxon>Streptophyta</taxon>
        <taxon>Embryophyta</taxon>
        <taxon>Tracheophyta</taxon>
        <taxon>Spermatophyta</taxon>
        <taxon>Magnoliopsida</taxon>
        <taxon>Liliopsida</taxon>
        <taxon>Poales</taxon>
        <taxon>Cyperaceae</taxon>
        <taxon>Cyperoideae</taxon>
        <taxon>Cariceae</taxon>
        <taxon>Carex</taxon>
        <taxon>Carex subgen. Euthyceras</taxon>
    </lineage>
</organism>
<dbReference type="Proteomes" id="UP000623129">
    <property type="component" value="Unassembled WGS sequence"/>
</dbReference>
<dbReference type="PANTHER" id="PTHR13046">
    <property type="entry name" value="PROTEASE U48 CAAX PRENYL PROTEASE RCE1"/>
    <property type="match status" value="1"/>
</dbReference>
<accession>A0A833R2K2</accession>
<proteinExistence type="inferred from homology"/>
<feature type="transmembrane region" description="Helical" evidence="11">
    <location>
        <begin position="51"/>
        <end position="71"/>
    </location>
</feature>
<comment type="subcellular location">
    <subcellularLocation>
        <location evidence="1">Endoplasmic reticulum membrane</location>
        <topology evidence="1">Multi-pass membrane protein</topology>
    </subcellularLocation>
</comment>
<feature type="transmembrane region" description="Helical" evidence="11">
    <location>
        <begin position="167"/>
        <end position="188"/>
    </location>
</feature>
<dbReference type="EC" id="3.4.26.1" evidence="10"/>
<keyword evidence="6" id="KW-0256">Endoplasmic reticulum</keyword>
<evidence type="ECO:0000256" key="11">
    <source>
        <dbReference type="SAM" id="Phobius"/>
    </source>
</evidence>
<dbReference type="GO" id="GO:0071586">
    <property type="term" value="P:CAAX-box protein processing"/>
    <property type="evidence" value="ECO:0007669"/>
    <property type="project" value="InterPro"/>
</dbReference>
<dbReference type="Pfam" id="PF02517">
    <property type="entry name" value="Rce1-like"/>
    <property type="match status" value="1"/>
</dbReference>
<evidence type="ECO:0000256" key="1">
    <source>
        <dbReference type="ARBA" id="ARBA00004477"/>
    </source>
</evidence>
<evidence type="ECO:0000259" key="12">
    <source>
        <dbReference type="Pfam" id="PF02517"/>
    </source>
</evidence>
<feature type="transmembrane region" description="Helical" evidence="11">
    <location>
        <begin position="208"/>
        <end position="229"/>
    </location>
</feature>
<name>A0A833R2K2_9POAL</name>
<dbReference type="GO" id="GO:0004222">
    <property type="term" value="F:metalloendopeptidase activity"/>
    <property type="evidence" value="ECO:0007669"/>
    <property type="project" value="InterPro"/>
</dbReference>
<evidence type="ECO:0000256" key="6">
    <source>
        <dbReference type="ARBA" id="ARBA00022824"/>
    </source>
</evidence>
<keyword evidence="8 11" id="KW-0472">Membrane</keyword>
<feature type="domain" description="CAAX prenyl protease 2/Lysostaphin resistance protein A-like" evidence="12">
    <location>
        <begin position="144"/>
        <end position="249"/>
    </location>
</feature>
<evidence type="ECO:0000256" key="5">
    <source>
        <dbReference type="ARBA" id="ARBA00022801"/>
    </source>
</evidence>
<evidence type="ECO:0000313" key="14">
    <source>
        <dbReference type="Proteomes" id="UP000623129"/>
    </source>
</evidence>
<evidence type="ECO:0000256" key="8">
    <source>
        <dbReference type="ARBA" id="ARBA00023136"/>
    </source>
</evidence>
<protein>
    <recommendedName>
        <fullName evidence="10">intramembrane prenyl-peptidase Rce1</fullName>
        <ecNumber evidence="10">3.4.26.1</ecNumber>
    </recommendedName>
</protein>
<dbReference type="GO" id="GO:0005789">
    <property type="term" value="C:endoplasmic reticulum membrane"/>
    <property type="evidence" value="ECO:0007669"/>
    <property type="project" value="UniProtKB-SubCell"/>
</dbReference>
<feature type="transmembrane region" description="Helical" evidence="11">
    <location>
        <begin position="91"/>
        <end position="112"/>
    </location>
</feature>
<keyword evidence="4 11" id="KW-0812">Transmembrane</keyword>
<keyword evidence="3 13" id="KW-0645">Protease</keyword>
<keyword evidence="5" id="KW-0378">Hydrolase</keyword>
<evidence type="ECO:0000256" key="7">
    <source>
        <dbReference type="ARBA" id="ARBA00022989"/>
    </source>
</evidence>
<comment type="caution">
    <text evidence="13">The sequence shown here is derived from an EMBL/GenBank/DDBJ whole genome shotgun (WGS) entry which is preliminary data.</text>
</comment>
<reference evidence="13" key="1">
    <citation type="submission" date="2020-01" db="EMBL/GenBank/DDBJ databases">
        <title>Genome sequence of Kobresia littledalei, the first chromosome-level genome in the family Cyperaceae.</title>
        <authorList>
            <person name="Qu G."/>
        </authorList>
    </citation>
    <scope>NUCLEOTIDE SEQUENCE</scope>
    <source>
        <strain evidence="13">C.B.Clarke</strain>
        <tissue evidence="13">Leaf</tissue>
    </source>
</reference>
<dbReference type="OrthoDB" id="271604at2759"/>